<dbReference type="Gene3D" id="3.40.605.10">
    <property type="entry name" value="Aldehyde Dehydrogenase, Chain A, domain 1"/>
    <property type="match status" value="1"/>
</dbReference>
<evidence type="ECO:0000259" key="4">
    <source>
        <dbReference type="Pfam" id="PF00171"/>
    </source>
</evidence>
<reference evidence="5 6" key="1">
    <citation type="submission" date="2019-03" db="EMBL/GenBank/DDBJ databases">
        <title>Genomics of glacier-inhabiting Cryobacterium strains.</title>
        <authorList>
            <person name="Liu Q."/>
            <person name="Xin Y.-H."/>
        </authorList>
    </citation>
    <scope>NUCLEOTIDE SEQUENCE [LARGE SCALE GENOMIC DNA]</scope>
    <source>
        <strain evidence="5 6">Hh14</strain>
    </source>
</reference>
<dbReference type="EC" id="1.2.1.27" evidence="1"/>
<gene>
    <name evidence="5" type="ORF">E3T55_19235</name>
</gene>
<dbReference type="InterPro" id="IPR016162">
    <property type="entry name" value="Ald_DH_N"/>
</dbReference>
<dbReference type="GO" id="GO:0006574">
    <property type="term" value="P:L-valine catabolic process"/>
    <property type="evidence" value="ECO:0007669"/>
    <property type="project" value="TreeGrafter"/>
</dbReference>
<evidence type="ECO:0000313" key="5">
    <source>
        <dbReference type="EMBL" id="TFD45158.1"/>
    </source>
</evidence>
<dbReference type="GO" id="GO:0004491">
    <property type="term" value="F:methylmalonate-semialdehyde dehydrogenase (acylating, NAD) activity"/>
    <property type="evidence" value="ECO:0007669"/>
    <property type="project" value="UniProtKB-EC"/>
</dbReference>
<dbReference type="InterPro" id="IPR010061">
    <property type="entry name" value="MeMal-semiAld_DH"/>
</dbReference>
<keyword evidence="3" id="KW-0520">NAD</keyword>
<dbReference type="RefSeq" id="WP_134521147.1">
    <property type="nucleotide sequence ID" value="NZ_SOHE01000088.1"/>
</dbReference>
<keyword evidence="2" id="KW-0560">Oxidoreductase</keyword>
<dbReference type="InterPro" id="IPR015590">
    <property type="entry name" value="Aldehyde_DH_dom"/>
</dbReference>
<dbReference type="OrthoDB" id="6882680at2"/>
<dbReference type="NCBIfam" id="TIGR01722">
    <property type="entry name" value="MMSDH"/>
    <property type="match status" value="1"/>
</dbReference>
<dbReference type="FunFam" id="3.40.605.10:FF:000003">
    <property type="entry name" value="Methylmalonate-semialdehyde dehydrogenase [acylating]"/>
    <property type="match status" value="1"/>
</dbReference>
<organism evidence="5 6">
    <name type="scientific">Cryobacterium frigoriphilum</name>
    <dbReference type="NCBI Taxonomy" id="1259150"/>
    <lineage>
        <taxon>Bacteria</taxon>
        <taxon>Bacillati</taxon>
        <taxon>Actinomycetota</taxon>
        <taxon>Actinomycetes</taxon>
        <taxon>Micrococcales</taxon>
        <taxon>Microbacteriaceae</taxon>
        <taxon>Cryobacterium</taxon>
    </lineage>
</organism>
<dbReference type="InterPro" id="IPR016163">
    <property type="entry name" value="Ald_DH_C"/>
</dbReference>
<evidence type="ECO:0000256" key="3">
    <source>
        <dbReference type="ARBA" id="ARBA00023027"/>
    </source>
</evidence>
<protein>
    <recommendedName>
        <fullName evidence="1">methylmalonate-semialdehyde dehydrogenase (CoA acylating)</fullName>
        <ecNumber evidence="1">1.2.1.27</ecNumber>
    </recommendedName>
</protein>
<name>A0A4R8ZTG1_9MICO</name>
<dbReference type="InterPro" id="IPR016161">
    <property type="entry name" value="Ald_DH/histidinol_DH"/>
</dbReference>
<proteinExistence type="predicted"/>
<evidence type="ECO:0000256" key="1">
    <source>
        <dbReference type="ARBA" id="ARBA00013048"/>
    </source>
</evidence>
<dbReference type="PANTHER" id="PTHR43866">
    <property type="entry name" value="MALONATE-SEMIALDEHYDE DEHYDROGENASE"/>
    <property type="match status" value="1"/>
</dbReference>
<feature type="domain" description="Aldehyde dehydrogenase" evidence="4">
    <location>
        <begin position="33"/>
        <end position="490"/>
    </location>
</feature>
<comment type="caution">
    <text evidence="5">The sequence shown here is derived from an EMBL/GenBank/DDBJ whole genome shotgun (WGS) entry which is preliminary data.</text>
</comment>
<dbReference type="CDD" id="cd07085">
    <property type="entry name" value="ALDH_F6_MMSDH"/>
    <property type="match status" value="1"/>
</dbReference>
<accession>A0A4R8ZTG1</accession>
<dbReference type="Proteomes" id="UP000297447">
    <property type="component" value="Unassembled WGS sequence"/>
</dbReference>
<dbReference type="SUPFAM" id="SSF53720">
    <property type="entry name" value="ALDH-like"/>
    <property type="match status" value="1"/>
</dbReference>
<dbReference type="GO" id="GO:0006210">
    <property type="term" value="P:thymine catabolic process"/>
    <property type="evidence" value="ECO:0007669"/>
    <property type="project" value="TreeGrafter"/>
</dbReference>
<dbReference type="Gene3D" id="3.40.309.10">
    <property type="entry name" value="Aldehyde Dehydrogenase, Chain A, domain 2"/>
    <property type="match status" value="1"/>
</dbReference>
<dbReference type="InterPro" id="IPR016160">
    <property type="entry name" value="Ald_DH_CS_CYS"/>
</dbReference>
<evidence type="ECO:0000313" key="6">
    <source>
        <dbReference type="Proteomes" id="UP000297447"/>
    </source>
</evidence>
<dbReference type="PROSITE" id="PS00070">
    <property type="entry name" value="ALDEHYDE_DEHYDR_CYS"/>
    <property type="match status" value="1"/>
</dbReference>
<dbReference type="FunFam" id="3.40.309.10:FF:000002">
    <property type="entry name" value="Methylmalonate-semialdehyde dehydrogenase (Acylating)"/>
    <property type="match status" value="1"/>
</dbReference>
<keyword evidence="6" id="KW-1185">Reference proteome</keyword>
<dbReference type="PANTHER" id="PTHR43866:SF4">
    <property type="entry name" value="MALONATE-SEMIALDEHYDE DEHYDROGENASE"/>
    <property type="match status" value="1"/>
</dbReference>
<evidence type="ECO:0000256" key="2">
    <source>
        <dbReference type="ARBA" id="ARBA00023002"/>
    </source>
</evidence>
<dbReference type="AlphaFoldDB" id="A0A4R8ZTG1"/>
<sequence length="511" mass="54194">MTNTATENAPATTSDLPVVAHWIDGAERVGTSGRTAPVFDPARGVPTKLVPLANGTEIEAAIASAKAAFPAWRDLSIAKRQTIIFKFRELLNARKGEMAEIITSEHGKVLSDALGEISRGQEVVEFACGIPHLLKGDYSENVSTGVDVYSTRQALGVVGIISPFNFPAMVPMWFFPLALAAGNTVILKPSEKDPSAAIWMAKLLKEAGLPDGVFTVLHGDKESVDGLLEHPDVKAISFVGSTPIAQYVYETGTRNGKRIQALGGAKNHMLVLPDADLDLVADSAINAGFGSAGERCMAISVIVAVEPVADDLIAKIVSRMKTLTVGDGRRSCDMGPLVTEVHRDKVASYIDIAAEDGATIVVDGRGVEIDGDPNGFWLGPTLIDALPTTSRAYIDEIFGPVLSVVRVPSYEDGVEIINSGAFGNGTAIFTNDGGAARRFQNEIEVGMIGINVPIPVPVSYFSFGGWKNSLFGDTKAHGVEGVHFFTRGKAITSRWLDPSHGGINLGFPQNG</sequence>
<dbReference type="EMBL" id="SOHE01000088">
    <property type="protein sequence ID" value="TFD45158.1"/>
    <property type="molecule type" value="Genomic_DNA"/>
</dbReference>
<dbReference type="Pfam" id="PF00171">
    <property type="entry name" value="Aldedh"/>
    <property type="match status" value="1"/>
</dbReference>